<name>A0A9N9H4E2_9GLOM</name>
<gene>
    <name evidence="1" type="ORF">RFULGI_LOCUS8332</name>
</gene>
<dbReference type="InterPro" id="IPR027417">
    <property type="entry name" value="P-loop_NTPase"/>
</dbReference>
<dbReference type="PANTHER" id="PTHR32046:SF12">
    <property type="entry name" value="AIG1-TYPE G DOMAIN-CONTAINING PROTEIN"/>
    <property type="match status" value="1"/>
</dbReference>
<evidence type="ECO:0000313" key="2">
    <source>
        <dbReference type="Proteomes" id="UP000789396"/>
    </source>
</evidence>
<sequence>MEHSPEKKSKILLLGYSFTDPKDQSNKFLFIDTPGLSDVDGAKRDKENITKIIKIALDAQQLSGIAVVANGTEERFTSSIF</sequence>
<dbReference type="EMBL" id="CAJVPZ010013339">
    <property type="protein sequence ID" value="CAG8647997.1"/>
    <property type="molecule type" value="Genomic_DNA"/>
</dbReference>
<dbReference type="Proteomes" id="UP000789396">
    <property type="component" value="Unassembled WGS sequence"/>
</dbReference>
<accession>A0A9N9H4E2</accession>
<dbReference type="OrthoDB" id="2381269at2759"/>
<organism evidence="1 2">
    <name type="scientific">Racocetra fulgida</name>
    <dbReference type="NCBI Taxonomy" id="60492"/>
    <lineage>
        <taxon>Eukaryota</taxon>
        <taxon>Fungi</taxon>
        <taxon>Fungi incertae sedis</taxon>
        <taxon>Mucoromycota</taxon>
        <taxon>Glomeromycotina</taxon>
        <taxon>Glomeromycetes</taxon>
        <taxon>Diversisporales</taxon>
        <taxon>Gigasporaceae</taxon>
        <taxon>Racocetra</taxon>
    </lineage>
</organism>
<dbReference type="AlphaFoldDB" id="A0A9N9H4E2"/>
<proteinExistence type="predicted"/>
<reference evidence="1" key="1">
    <citation type="submission" date="2021-06" db="EMBL/GenBank/DDBJ databases">
        <authorList>
            <person name="Kallberg Y."/>
            <person name="Tangrot J."/>
            <person name="Rosling A."/>
        </authorList>
    </citation>
    <scope>NUCLEOTIDE SEQUENCE</scope>
    <source>
        <strain evidence="1">IN212</strain>
    </source>
</reference>
<evidence type="ECO:0000313" key="1">
    <source>
        <dbReference type="EMBL" id="CAG8647997.1"/>
    </source>
</evidence>
<comment type="caution">
    <text evidence="1">The sequence shown here is derived from an EMBL/GenBank/DDBJ whole genome shotgun (WGS) entry which is preliminary data.</text>
</comment>
<dbReference type="Gene3D" id="3.40.50.300">
    <property type="entry name" value="P-loop containing nucleotide triphosphate hydrolases"/>
    <property type="match status" value="1"/>
</dbReference>
<protein>
    <submittedName>
        <fullName evidence="1">12117_t:CDS:1</fullName>
    </submittedName>
</protein>
<dbReference type="PANTHER" id="PTHR32046">
    <property type="entry name" value="G DOMAIN-CONTAINING PROTEIN"/>
    <property type="match status" value="1"/>
</dbReference>
<keyword evidence="2" id="KW-1185">Reference proteome</keyword>